<dbReference type="Proteomes" id="UP000010556">
    <property type="component" value="Unassembled WGS sequence"/>
</dbReference>
<accession>L5LV69</accession>
<keyword evidence="4" id="KW-0812">Transmembrane</keyword>
<evidence type="ECO:0000256" key="4">
    <source>
        <dbReference type="ARBA" id="ARBA00022692"/>
    </source>
</evidence>
<comment type="similarity">
    <text evidence="10">Belongs to the SPTSS family. SPTSSA subfamily.</text>
</comment>
<dbReference type="InterPro" id="IPR051900">
    <property type="entry name" value="SPT_small_subunit"/>
</dbReference>
<comment type="pathway">
    <text evidence="3">Sphingolipid metabolism.</text>
</comment>
<dbReference type="GO" id="GO:0046513">
    <property type="term" value="P:ceramide biosynthetic process"/>
    <property type="evidence" value="ECO:0007669"/>
    <property type="project" value="TreeGrafter"/>
</dbReference>
<protein>
    <submittedName>
        <fullName evidence="12">Small subunit of serine palmitoyltransferase A</fullName>
    </submittedName>
</protein>
<evidence type="ECO:0000256" key="6">
    <source>
        <dbReference type="ARBA" id="ARBA00022919"/>
    </source>
</evidence>
<evidence type="ECO:0000256" key="7">
    <source>
        <dbReference type="ARBA" id="ARBA00022989"/>
    </source>
</evidence>
<keyword evidence="5" id="KW-0256">Endoplasmic reticulum</keyword>
<evidence type="ECO:0000256" key="2">
    <source>
        <dbReference type="ARBA" id="ARBA00004760"/>
    </source>
</evidence>
<dbReference type="GO" id="GO:0017059">
    <property type="term" value="C:serine palmitoyltransferase complex"/>
    <property type="evidence" value="ECO:0007669"/>
    <property type="project" value="TreeGrafter"/>
</dbReference>
<keyword evidence="7" id="KW-1133">Transmembrane helix</keyword>
<evidence type="ECO:0000256" key="10">
    <source>
        <dbReference type="ARBA" id="ARBA00038370"/>
    </source>
</evidence>
<keyword evidence="13" id="KW-1185">Reference proteome</keyword>
<dbReference type="InterPro" id="IPR024512">
    <property type="entry name" value="Ser_palmitoyltrfase_ssu-like"/>
</dbReference>
<dbReference type="AlphaFoldDB" id="L5LV69"/>
<keyword evidence="6" id="KW-0746">Sphingolipid metabolism</keyword>
<dbReference type="PANTHER" id="PTHR47084:SF1">
    <property type="entry name" value="SERINE PALMITOYLTRANSFERASE SMALL SUBUNIT A"/>
    <property type="match status" value="1"/>
</dbReference>
<keyword evidence="12" id="KW-0808">Transferase</keyword>
<dbReference type="EMBL" id="KB107183">
    <property type="protein sequence ID" value="ELK30339.1"/>
    <property type="molecule type" value="Genomic_DNA"/>
</dbReference>
<dbReference type="GO" id="GO:0004758">
    <property type="term" value="F:serine C-palmitoyltransferase activity"/>
    <property type="evidence" value="ECO:0007669"/>
    <property type="project" value="TreeGrafter"/>
</dbReference>
<comment type="subcellular location">
    <subcellularLocation>
        <location evidence="1">Endoplasmic reticulum membrane</location>
        <topology evidence="1">Multi-pass membrane protein</topology>
    </subcellularLocation>
</comment>
<evidence type="ECO:0000256" key="3">
    <source>
        <dbReference type="ARBA" id="ARBA00004991"/>
    </source>
</evidence>
<evidence type="ECO:0000256" key="1">
    <source>
        <dbReference type="ARBA" id="ARBA00004477"/>
    </source>
</evidence>
<evidence type="ECO:0000256" key="11">
    <source>
        <dbReference type="SAM" id="MobiDB-lite"/>
    </source>
</evidence>
<organism evidence="12 13">
    <name type="scientific">Myotis davidii</name>
    <name type="common">David's myotis</name>
    <dbReference type="NCBI Taxonomy" id="225400"/>
    <lineage>
        <taxon>Eukaryota</taxon>
        <taxon>Metazoa</taxon>
        <taxon>Chordata</taxon>
        <taxon>Craniata</taxon>
        <taxon>Vertebrata</taxon>
        <taxon>Euteleostomi</taxon>
        <taxon>Mammalia</taxon>
        <taxon>Eutheria</taxon>
        <taxon>Laurasiatheria</taxon>
        <taxon>Chiroptera</taxon>
        <taxon>Yangochiroptera</taxon>
        <taxon>Vespertilionidae</taxon>
        <taxon>Myotis</taxon>
    </lineage>
</organism>
<dbReference type="UniPathway" id="UPA00222"/>
<evidence type="ECO:0000313" key="13">
    <source>
        <dbReference type="Proteomes" id="UP000010556"/>
    </source>
</evidence>
<proteinExistence type="inferred from homology"/>
<dbReference type="Pfam" id="PF11779">
    <property type="entry name" value="SPT_ssu-like"/>
    <property type="match status" value="1"/>
</dbReference>
<comment type="pathway">
    <text evidence="2">Lipid metabolism; sphingolipid metabolism.</text>
</comment>
<gene>
    <name evidence="12" type="ORF">MDA_GLEAN10012528</name>
</gene>
<dbReference type="GO" id="GO:0005789">
    <property type="term" value="C:endoplasmic reticulum membrane"/>
    <property type="evidence" value="ECO:0007669"/>
    <property type="project" value="UniProtKB-SubCell"/>
</dbReference>
<keyword evidence="8" id="KW-0443">Lipid metabolism</keyword>
<evidence type="ECO:0000256" key="5">
    <source>
        <dbReference type="ARBA" id="ARBA00022824"/>
    </source>
</evidence>
<evidence type="ECO:0000313" key="12">
    <source>
        <dbReference type="EMBL" id="ELK30339.1"/>
    </source>
</evidence>
<sequence length="132" mass="14213">MALARAWKQMSWFYYQYLLVTALYMLEPWERTVFSILLGPRVRGPGRERGGPGGILPGPGPGGGGIGGRRGGAEGEEVVRGARSARKDWSLYCGREGRRSGARAALPVGAGVGERELLRSEVEASLSLEEIP</sequence>
<feature type="region of interest" description="Disordered" evidence="11">
    <location>
        <begin position="45"/>
        <end position="76"/>
    </location>
</feature>
<reference evidence="13" key="1">
    <citation type="journal article" date="2013" name="Science">
        <title>Comparative analysis of bat genomes provides insight into the evolution of flight and immunity.</title>
        <authorList>
            <person name="Zhang G."/>
            <person name="Cowled C."/>
            <person name="Shi Z."/>
            <person name="Huang Z."/>
            <person name="Bishop-Lilly K.A."/>
            <person name="Fang X."/>
            <person name="Wynne J.W."/>
            <person name="Xiong Z."/>
            <person name="Baker M.L."/>
            <person name="Zhao W."/>
            <person name="Tachedjian M."/>
            <person name="Zhu Y."/>
            <person name="Zhou P."/>
            <person name="Jiang X."/>
            <person name="Ng J."/>
            <person name="Yang L."/>
            <person name="Wu L."/>
            <person name="Xiao J."/>
            <person name="Feng Y."/>
            <person name="Chen Y."/>
            <person name="Sun X."/>
            <person name="Zhang Y."/>
            <person name="Marsh G.A."/>
            <person name="Crameri G."/>
            <person name="Broder C.C."/>
            <person name="Frey K.G."/>
            <person name="Wang L.F."/>
            <person name="Wang J."/>
        </authorList>
    </citation>
    <scope>NUCLEOTIDE SEQUENCE [LARGE SCALE GENOMIC DNA]</scope>
</reference>
<keyword evidence="9" id="KW-0472">Membrane</keyword>
<evidence type="ECO:0000256" key="9">
    <source>
        <dbReference type="ARBA" id="ARBA00023136"/>
    </source>
</evidence>
<feature type="compositionally biased region" description="Gly residues" evidence="11">
    <location>
        <begin position="51"/>
        <end position="70"/>
    </location>
</feature>
<evidence type="ECO:0000256" key="8">
    <source>
        <dbReference type="ARBA" id="ARBA00023098"/>
    </source>
</evidence>
<name>L5LV69_MYODS</name>
<dbReference type="PANTHER" id="PTHR47084">
    <property type="entry name" value="SERINE PALMITOYLTRANSFERASE SMALL SUBUNIT A"/>
    <property type="match status" value="1"/>
</dbReference>